<accession>A0A6M2EYY5</accession>
<protein>
    <submittedName>
        <fullName evidence="1">Uncharacterized protein</fullName>
    </submittedName>
</protein>
<dbReference type="EMBL" id="GILB01010270">
    <property type="protein sequence ID" value="NUU90603.1"/>
    <property type="molecule type" value="Transcribed_RNA"/>
</dbReference>
<reference evidence="1" key="1">
    <citation type="submission" date="2020-03" db="EMBL/GenBank/DDBJ databases">
        <authorList>
            <person name="Zhang R."/>
        </authorList>
    </citation>
    <scope>NUCLEOTIDE SEQUENCE</scope>
</reference>
<name>A0A6M2EYY5_9ROSI</name>
<organism evidence="1">
    <name type="scientific">Populus davidiana</name>
    <dbReference type="NCBI Taxonomy" id="266767"/>
    <lineage>
        <taxon>Eukaryota</taxon>
        <taxon>Viridiplantae</taxon>
        <taxon>Streptophyta</taxon>
        <taxon>Embryophyta</taxon>
        <taxon>Tracheophyta</taxon>
        <taxon>Spermatophyta</taxon>
        <taxon>Magnoliopsida</taxon>
        <taxon>eudicotyledons</taxon>
        <taxon>Gunneridae</taxon>
        <taxon>Pentapetalae</taxon>
        <taxon>rosids</taxon>
        <taxon>fabids</taxon>
        <taxon>Malpighiales</taxon>
        <taxon>Salicaceae</taxon>
        <taxon>Saliceae</taxon>
        <taxon>Populus</taxon>
    </lineage>
</organism>
<proteinExistence type="predicted"/>
<dbReference type="AlphaFoldDB" id="A0A6M2EYY5"/>
<evidence type="ECO:0000313" key="1">
    <source>
        <dbReference type="EMBL" id="NUU90603.1"/>
    </source>
</evidence>
<sequence length="145" mass="16280">MDPISENHFLFLLSNTKICHKTKYPLNLLSWVFGSASLSSSSDLLPSRSALLWVFFVFPSASGSWQEEEGWLLICRCRCVRAAAGDCWVCGRCRREEAGRRPVAEDEWLQKMKKRVSPALPCVSRWLTGEDGAAAAGGENRPREM</sequence>